<dbReference type="SUPFAM" id="SSF50729">
    <property type="entry name" value="PH domain-like"/>
    <property type="match status" value="1"/>
</dbReference>
<feature type="compositionally biased region" description="Polar residues" evidence="5">
    <location>
        <begin position="10"/>
        <end position="29"/>
    </location>
</feature>
<gene>
    <name evidence="6" type="ORF">SEPMUDRAFT_46894</name>
</gene>
<comment type="similarity">
    <text evidence="2">Belongs to the DCP1 family.</text>
</comment>
<evidence type="ECO:0000313" key="6">
    <source>
        <dbReference type="EMBL" id="EMF11935.1"/>
    </source>
</evidence>
<organism evidence="6 7">
    <name type="scientific">Sphaerulina musiva (strain SO2202)</name>
    <name type="common">Poplar stem canker fungus</name>
    <name type="synonym">Septoria musiva</name>
    <dbReference type="NCBI Taxonomy" id="692275"/>
    <lineage>
        <taxon>Eukaryota</taxon>
        <taxon>Fungi</taxon>
        <taxon>Dikarya</taxon>
        <taxon>Ascomycota</taxon>
        <taxon>Pezizomycotina</taxon>
        <taxon>Dothideomycetes</taxon>
        <taxon>Dothideomycetidae</taxon>
        <taxon>Mycosphaerellales</taxon>
        <taxon>Mycosphaerellaceae</taxon>
        <taxon>Sphaerulina</taxon>
    </lineage>
</organism>
<proteinExistence type="inferred from homology"/>
<keyword evidence="4" id="KW-0507">mRNA processing</keyword>
<keyword evidence="7" id="KW-1185">Reference proteome</keyword>
<evidence type="ECO:0000256" key="2">
    <source>
        <dbReference type="ARBA" id="ARBA00008778"/>
    </source>
</evidence>
<dbReference type="InterPro" id="IPR011993">
    <property type="entry name" value="PH-like_dom_sf"/>
</dbReference>
<dbReference type="GO" id="GO:0000932">
    <property type="term" value="C:P-body"/>
    <property type="evidence" value="ECO:0007669"/>
    <property type="project" value="TreeGrafter"/>
</dbReference>
<dbReference type="eggNOG" id="KOG2868">
    <property type="taxonomic scope" value="Eukaryota"/>
</dbReference>
<sequence>MPVGRKKSRQPSAQPTSDYESDTAANFTDTAPILPPPPVRSNEELNLLVLRRWQPHVTSILTIAPFAVLYLFSAESQGWEKCEVQGSLFVCVLRNGGYKLVILNRKGLENWEFELRSEEAIQVTEEYVIVQKEDQDGEVQIYGIWIFEE</sequence>
<dbReference type="OrthoDB" id="440673at2759"/>
<feature type="region of interest" description="Disordered" evidence="5">
    <location>
        <begin position="1"/>
        <end position="38"/>
    </location>
</feature>
<evidence type="ECO:0000256" key="5">
    <source>
        <dbReference type="SAM" id="MobiDB-lite"/>
    </source>
</evidence>
<dbReference type="CDD" id="cd13182">
    <property type="entry name" value="EVH1-like_Dcp1"/>
    <property type="match status" value="1"/>
</dbReference>
<dbReference type="InterPro" id="IPR010334">
    <property type="entry name" value="Dcp1"/>
</dbReference>
<comment type="subcellular location">
    <subcellularLocation>
        <location evidence="1">Cytoplasm</location>
    </subcellularLocation>
</comment>
<dbReference type="GO" id="GO:0003729">
    <property type="term" value="F:mRNA binding"/>
    <property type="evidence" value="ECO:0007669"/>
    <property type="project" value="TreeGrafter"/>
</dbReference>
<dbReference type="GeneID" id="27906154"/>
<keyword evidence="3" id="KW-0963">Cytoplasm</keyword>
<dbReference type="GO" id="GO:0000290">
    <property type="term" value="P:deadenylation-dependent decapping of nuclear-transcribed mRNA"/>
    <property type="evidence" value="ECO:0007669"/>
    <property type="project" value="InterPro"/>
</dbReference>
<evidence type="ECO:0000256" key="4">
    <source>
        <dbReference type="ARBA" id="ARBA00022664"/>
    </source>
</evidence>
<reference evidence="6 7" key="1">
    <citation type="journal article" date="2012" name="PLoS Pathog.">
        <title>Diverse lifestyles and strategies of plant pathogenesis encoded in the genomes of eighteen Dothideomycetes fungi.</title>
        <authorList>
            <person name="Ohm R.A."/>
            <person name="Feau N."/>
            <person name="Henrissat B."/>
            <person name="Schoch C.L."/>
            <person name="Horwitz B.A."/>
            <person name="Barry K.W."/>
            <person name="Condon B.J."/>
            <person name="Copeland A.C."/>
            <person name="Dhillon B."/>
            <person name="Glaser F."/>
            <person name="Hesse C.N."/>
            <person name="Kosti I."/>
            <person name="LaButti K."/>
            <person name="Lindquist E.A."/>
            <person name="Lucas S."/>
            <person name="Salamov A.A."/>
            <person name="Bradshaw R.E."/>
            <person name="Ciuffetti L."/>
            <person name="Hamelin R.C."/>
            <person name="Kema G.H.J."/>
            <person name="Lawrence C."/>
            <person name="Scott J.A."/>
            <person name="Spatafora J.W."/>
            <person name="Turgeon B.G."/>
            <person name="de Wit P.J.G.M."/>
            <person name="Zhong S."/>
            <person name="Goodwin S.B."/>
            <person name="Grigoriev I.V."/>
        </authorList>
    </citation>
    <scope>NUCLEOTIDE SEQUENCE [LARGE SCALE GENOMIC DNA]</scope>
    <source>
        <strain evidence="6 7">SO2202</strain>
    </source>
</reference>
<dbReference type="RefSeq" id="XP_016760056.1">
    <property type="nucleotide sequence ID" value="XM_016909017.1"/>
</dbReference>
<name>N1QJE9_SPHMS</name>
<dbReference type="GO" id="GO:0008047">
    <property type="term" value="F:enzyme activator activity"/>
    <property type="evidence" value="ECO:0007669"/>
    <property type="project" value="InterPro"/>
</dbReference>
<dbReference type="AlphaFoldDB" id="N1QJE9"/>
<evidence type="ECO:0000256" key="1">
    <source>
        <dbReference type="ARBA" id="ARBA00004496"/>
    </source>
</evidence>
<dbReference type="GO" id="GO:0031087">
    <property type="term" value="P:deadenylation-independent decapping of nuclear-transcribed mRNA"/>
    <property type="evidence" value="ECO:0007669"/>
    <property type="project" value="TreeGrafter"/>
</dbReference>
<protein>
    <submittedName>
        <fullName evidence="6">PH domain-like protein</fullName>
    </submittedName>
</protein>
<dbReference type="Gene3D" id="2.30.29.30">
    <property type="entry name" value="Pleckstrin-homology domain (PH domain)/Phosphotyrosine-binding domain (PTB)"/>
    <property type="match status" value="1"/>
</dbReference>
<dbReference type="PANTHER" id="PTHR16290:SF0">
    <property type="entry name" value="DECAPPING PROTEIN 1, ISOFORM A"/>
    <property type="match status" value="1"/>
</dbReference>
<accession>N1QJE9</accession>
<dbReference type="HOGENOM" id="CLU_058649_2_0_1"/>
<dbReference type="PANTHER" id="PTHR16290">
    <property type="entry name" value="TRANSCRIPTION FACTOR SMIF DECAPPING ENZYME DCP1"/>
    <property type="match status" value="1"/>
</dbReference>
<dbReference type="GO" id="GO:0006397">
    <property type="term" value="P:mRNA processing"/>
    <property type="evidence" value="ECO:0007669"/>
    <property type="project" value="UniProtKB-KW"/>
</dbReference>
<dbReference type="OMA" id="QIYGIWI"/>
<evidence type="ECO:0000256" key="3">
    <source>
        <dbReference type="ARBA" id="ARBA00022490"/>
    </source>
</evidence>
<feature type="non-terminal residue" evidence="6">
    <location>
        <position position="149"/>
    </location>
</feature>
<dbReference type="STRING" id="692275.N1QJE9"/>
<evidence type="ECO:0000313" key="7">
    <source>
        <dbReference type="Proteomes" id="UP000016931"/>
    </source>
</evidence>
<dbReference type="Proteomes" id="UP000016931">
    <property type="component" value="Unassembled WGS sequence"/>
</dbReference>
<dbReference type="Pfam" id="PF06058">
    <property type="entry name" value="DCP1"/>
    <property type="match status" value="1"/>
</dbReference>
<dbReference type="EMBL" id="KB456265">
    <property type="protein sequence ID" value="EMF11935.1"/>
    <property type="molecule type" value="Genomic_DNA"/>
</dbReference>